<dbReference type="AlphaFoldDB" id="A0A0E9TXT9"/>
<reference evidence="1" key="1">
    <citation type="submission" date="2014-11" db="EMBL/GenBank/DDBJ databases">
        <authorList>
            <person name="Amaro Gonzalez C."/>
        </authorList>
    </citation>
    <scope>NUCLEOTIDE SEQUENCE</scope>
</reference>
<reference evidence="1" key="2">
    <citation type="journal article" date="2015" name="Fish Shellfish Immunol.">
        <title>Early steps in the European eel (Anguilla anguilla)-Vibrio vulnificus interaction in the gills: Role of the RtxA13 toxin.</title>
        <authorList>
            <person name="Callol A."/>
            <person name="Pajuelo D."/>
            <person name="Ebbesson L."/>
            <person name="Teles M."/>
            <person name="MacKenzie S."/>
            <person name="Amaro C."/>
        </authorList>
    </citation>
    <scope>NUCLEOTIDE SEQUENCE</scope>
</reference>
<proteinExistence type="predicted"/>
<sequence>MKPSEAKRQPDSARSRTRVNLGIAFPLWRQRKFAKGMKKRFGVGLFSVEPICNVTSACPASYVR</sequence>
<accession>A0A0E9TXT9</accession>
<evidence type="ECO:0000313" key="1">
    <source>
        <dbReference type="EMBL" id="JAH57568.1"/>
    </source>
</evidence>
<dbReference type="EMBL" id="GBXM01051009">
    <property type="protein sequence ID" value="JAH57568.1"/>
    <property type="molecule type" value="Transcribed_RNA"/>
</dbReference>
<name>A0A0E9TXT9_ANGAN</name>
<protein>
    <submittedName>
        <fullName evidence="1">Uncharacterized protein</fullName>
    </submittedName>
</protein>
<organism evidence="1">
    <name type="scientific">Anguilla anguilla</name>
    <name type="common">European freshwater eel</name>
    <name type="synonym">Muraena anguilla</name>
    <dbReference type="NCBI Taxonomy" id="7936"/>
    <lineage>
        <taxon>Eukaryota</taxon>
        <taxon>Metazoa</taxon>
        <taxon>Chordata</taxon>
        <taxon>Craniata</taxon>
        <taxon>Vertebrata</taxon>
        <taxon>Euteleostomi</taxon>
        <taxon>Actinopterygii</taxon>
        <taxon>Neopterygii</taxon>
        <taxon>Teleostei</taxon>
        <taxon>Anguilliformes</taxon>
        <taxon>Anguillidae</taxon>
        <taxon>Anguilla</taxon>
    </lineage>
</organism>